<gene>
    <name evidence="7" type="ordered locus">Pcar_2089</name>
</gene>
<dbReference type="Pfam" id="PF04055">
    <property type="entry name" value="Radical_SAM"/>
    <property type="match status" value="1"/>
</dbReference>
<dbReference type="Gene3D" id="3.40.50.150">
    <property type="entry name" value="Vaccinia Virus protein VP39"/>
    <property type="match status" value="1"/>
</dbReference>
<dbReference type="GO" id="GO:0008168">
    <property type="term" value="F:methyltransferase activity"/>
    <property type="evidence" value="ECO:0007669"/>
    <property type="project" value="UniProtKB-KW"/>
</dbReference>
<dbReference type="AlphaFoldDB" id="Q3A2S8"/>
<name>Q3A2S8_SYNC1</name>
<keyword evidence="4" id="KW-0408">Iron</keyword>
<dbReference type="GO" id="GO:0032259">
    <property type="term" value="P:methylation"/>
    <property type="evidence" value="ECO:0007669"/>
    <property type="project" value="UniProtKB-KW"/>
</dbReference>
<dbReference type="STRING" id="338963.Pcar_2089"/>
<dbReference type="InterPro" id="IPR025714">
    <property type="entry name" value="Methyltranfer_dom"/>
</dbReference>
<evidence type="ECO:0000256" key="2">
    <source>
        <dbReference type="ARBA" id="ARBA00022691"/>
    </source>
</evidence>
<dbReference type="Proteomes" id="UP000002534">
    <property type="component" value="Chromosome"/>
</dbReference>
<reference evidence="8" key="1">
    <citation type="submission" date="2005-10" db="EMBL/GenBank/DDBJ databases">
        <title>Complete sequence of Pelobacter carbinolicus DSM 2380.</title>
        <authorList>
            <person name="Copeland A."/>
            <person name="Lucas S."/>
            <person name="Lapidus A."/>
            <person name="Barry K."/>
            <person name="Detter J.C."/>
            <person name="Glavina T."/>
            <person name="Hammon N."/>
            <person name="Israni S."/>
            <person name="Pitluck S."/>
            <person name="Chertkov O."/>
            <person name="Schmutz J."/>
            <person name="Larimer F."/>
            <person name="Land M."/>
            <person name="Kyrpides N."/>
            <person name="Ivanova N."/>
            <person name="Richardson P."/>
        </authorList>
    </citation>
    <scope>NUCLEOTIDE SEQUENCE [LARGE SCALE GENOMIC DNA]</scope>
    <source>
        <strain evidence="8">DSM 2380 / NBRC 103641 / GraBd1</strain>
    </source>
</reference>
<dbReference type="HOGENOM" id="CLU_010059_0_0_7"/>
<dbReference type="PANTHER" id="PTHR11228">
    <property type="entry name" value="RADICAL SAM DOMAIN PROTEIN"/>
    <property type="match status" value="1"/>
</dbReference>
<dbReference type="Gene3D" id="3.20.20.70">
    <property type="entry name" value="Aldolase class I"/>
    <property type="match status" value="1"/>
</dbReference>
<evidence type="ECO:0000313" key="8">
    <source>
        <dbReference type="Proteomes" id="UP000002534"/>
    </source>
</evidence>
<accession>Q3A2S8</accession>
<keyword evidence="8" id="KW-1185">Reference proteome</keyword>
<dbReference type="InterPro" id="IPR029063">
    <property type="entry name" value="SAM-dependent_MTases_sf"/>
</dbReference>
<evidence type="ECO:0000256" key="4">
    <source>
        <dbReference type="ARBA" id="ARBA00023004"/>
    </source>
</evidence>
<dbReference type="GO" id="GO:0051536">
    <property type="term" value="F:iron-sulfur cluster binding"/>
    <property type="evidence" value="ECO:0007669"/>
    <property type="project" value="UniProtKB-KW"/>
</dbReference>
<dbReference type="PROSITE" id="PS51918">
    <property type="entry name" value="RADICAL_SAM"/>
    <property type="match status" value="1"/>
</dbReference>
<dbReference type="OrthoDB" id="9765084at2"/>
<dbReference type="GO" id="GO:0046872">
    <property type="term" value="F:metal ion binding"/>
    <property type="evidence" value="ECO:0007669"/>
    <property type="project" value="UniProtKB-KW"/>
</dbReference>
<dbReference type="Pfam" id="PF13847">
    <property type="entry name" value="Methyltransf_31"/>
    <property type="match status" value="1"/>
</dbReference>
<dbReference type="SFLD" id="SFLDS00029">
    <property type="entry name" value="Radical_SAM"/>
    <property type="match status" value="1"/>
</dbReference>
<dbReference type="eggNOG" id="COG2226">
    <property type="taxonomic scope" value="Bacteria"/>
</dbReference>
<feature type="domain" description="Radical SAM core" evidence="6">
    <location>
        <begin position="77"/>
        <end position="290"/>
    </location>
</feature>
<proteinExistence type="predicted"/>
<dbReference type="PANTHER" id="PTHR11228:SF7">
    <property type="entry name" value="PQQA PEPTIDE CYCLASE"/>
    <property type="match status" value="1"/>
</dbReference>
<dbReference type="EMBL" id="CP000142">
    <property type="protein sequence ID" value="ABA89329.1"/>
    <property type="molecule type" value="Genomic_DNA"/>
</dbReference>
<dbReference type="KEGG" id="pca:Pcar_2089"/>
<protein>
    <submittedName>
        <fullName evidence="7">Radical SAM domain iron-sulfur cluster-binding oxidoreductase and SAM-dependent methyltransferase, putative</fullName>
    </submittedName>
</protein>
<dbReference type="InterPro" id="IPR007197">
    <property type="entry name" value="rSAM"/>
</dbReference>
<dbReference type="SFLD" id="SFLDG01067">
    <property type="entry name" value="SPASM/twitch_domain_containing"/>
    <property type="match status" value="1"/>
</dbReference>
<comment type="cofactor">
    <cofactor evidence="1">
        <name>[4Fe-4S] cluster</name>
        <dbReference type="ChEBI" id="CHEBI:49883"/>
    </cofactor>
</comment>
<dbReference type="InterPro" id="IPR050377">
    <property type="entry name" value="Radical_SAM_PqqE_MftC-like"/>
</dbReference>
<evidence type="ECO:0000256" key="5">
    <source>
        <dbReference type="ARBA" id="ARBA00023014"/>
    </source>
</evidence>
<evidence type="ECO:0000259" key="6">
    <source>
        <dbReference type="PROSITE" id="PS51918"/>
    </source>
</evidence>
<dbReference type="SFLD" id="SFLDG01386">
    <property type="entry name" value="main_SPASM_domain-containing"/>
    <property type="match status" value="1"/>
</dbReference>
<dbReference type="InterPro" id="IPR043768">
    <property type="entry name" value="DUF5714"/>
</dbReference>
<evidence type="ECO:0000256" key="3">
    <source>
        <dbReference type="ARBA" id="ARBA00022723"/>
    </source>
</evidence>
<keyword evidence="2" id="KW-0949">S-adenosyl-L-methionine</keyword>
<dbReference type="InterPro" id="IPR058240">
    <property type="entry name" value="rSAM_sf"/>
</dbReference>
<dbReference type="eggNOG" id="COG0535">
    <property type="taxonomic scope" value="Bacteria"/>
</dbReference>
<keyword evidence="7" id="KW-0808">Transferase</keyword>
<keyword evidence="7" id="KW-0489">Methyltransferase</keyword>
<organism evidence="7 8">
    <name type="scientific">Syntrophotalea carbinolica (strain DSM 2380 / NBRC 103641 / GraBd1)</name>
    <name type="common">Pelobacter carbinolicus</name>
    <dbReference type="NCBI Taxonomy" id="338963"/>
    <lineage>
        <taxon>Bacteria</taxon>
        <taxon>Pseudomonadati</taxon>
        <taxon>Thermodesulfobacteriota</taxon>
        <taxon>Desulfuromonadia</taxon>
        <taxon>Desulfuromonadales</taxon>
        <taxon>Syntrophotaleaceae</taxon>
        <taxon>Syntrophotalea</taxon>
    </lineage>
</organism>
<sequence>MEFTLQHWQRLQWRDMPLYLNPEQPSWFVPNATGDRVLCALRQDASVAMETAARCFLQRLPQGDAAVYPGRSHFLKTESLRELWFHITNRCNMNCRHCMFGSGPGDAAELDAERIVTLARQASNLGCRVFALTGGEPLVHRRFDYIARELLALPDSRLVVLTNGLLLSRLLPCLLNDRQRLHLQISVDGLREGHDRLRGAGSFDRLMGQLDWLQRRDLPFTLSMCVTADNVGDMPGMVALAAEYGGKNVHFMWYFVRGRGHDGAVADNEQLFAHLIKAEEAALRYGVTIDNLQALKTQIFAPPGTVHDGSNNAWESLAVGPDGQLYPSAALVGVPELSTPISADLATAWRDSAVLDEIRRASATELSTPWRFLLGGGDLDHSYLASGRFVGGDPYLPLYENLACWLIQQQASKQADEGAAALRLKMGDILESCGAHGSVALLHSNCLLALAGQDSHTAVKDYYRGAATEDREEILNPVCYEEGLIAHIPEAYRFRGYGCGSPVLDAQLQPGETVVDLGSGRGVECFIAARQVGAGGKVFGVDMLDPMLSAARRGAEAVAANLGYQNLEFRQGYLEQLPLDDDSVDVVLSNCVMNLSPDKRRAFAEILRALRPGGRLVISDVVCEEEPDAAIRNDETLRGECIGGALTQRDLVGILAEAGFVAVRLIKRFPYRVVAGHPFFSLTYQAVKAAPPEVVRVLWRGPLSAFGPDGAVLVPGAVATLDRQQADLVGEGAFQLDEHGTVVNLDLGESCCCSLPPETRSTASEQGVARYVSGCMVCGAPLRYLDEDRRHSCHFCGETHTTRALCTNGHFVCDACHARDARGIIESMCLHTKAVDMLDLFEKITAYPGFPDNGPEYHALVPGVILATARNRGLQVSRETLLAGIRRGGQVAGGSCAFWGVCGAATGVGVAFSLLLEANPLKAEARQAVQTVVQQVLAEISSLRAARCCRRDSFLALRKTAQLSGDLLPIALLAQAAIGCPARRNKEGCLGASCPLSKKFNLVSGGHIAEETSG</sequence>
<reference evidence="7 8" key="2">
    <citation type="journal article" date="2012" name="BMC Genomics">
        <title>The genome of Pelobacter carbinolicus reveals surprising metabolic capabilities and physiological features.</title>
        <authorList>
            <person name="Aklujkar M."/>
            <person name="Haveman S.A."/>
            <person name="Didonato R.Jr."/>
            <person name="Chertkov O."/>
            <person name="Han C.S."/>
            <person name="Land M.L."/>
            <person name="Brown P."/>
            <person name="Lovley D.R."/>
        </authorList>
    </citation>
    <scope>NUCLEOTIDE SEQUENCE [LARGE SCALE GENOMIC DNA]</scope>
    <source>
        <strain evidence="8">DSM 2380 / NBRC 103641 / GraBd1</strain>
    </source>
</reference>
<evidence type="ECO:0000313" key="7">
    <source>
        <dbReference type="EMBL" id="ABA89329.1"/>
    </source>
</evidence>
<evidence type="ECO:0000256" key="1">
    <source>
        <dbReference type="ARBA" id="ARBA00001966"/>
    </source>
</evidence>
<dbReference type="SUPFAM" id="SSF102114">
    <property type="entry name" value="Radical SAM enzymes"/>
    <property type="match status" value="1"/>
</dbReference>
<dbReference type="RefSeq" id="WP_011341841.1">
    <property type="nucleotide sequence ID" value="NC_007498.2"/>
</dbReference>
<dbReference type="SUPFAM" id="SSF53335">
    <property type="entry name" value="S-adenosyl-L-methionine-dependent methyltransferases"/>
    <property type="match status" value="1"/>
</dbReference>
<dbReference type="CDD" id="cd02440">
    <property type="entry name" value="AdoMet_MTases"/>
    <property type="match status" value="1"/>
</dbReference>
<keyword evidence="5" id="KW-0411">Iron-sulfur</keyword>
<dbReference type="InterPro" id="IPR013785">
    <property type="entry name" value="Aldolase_TIM"/>
</dbReference>
<dbReference type="CDD" id="cd01335">
    <property type="entry name" value="Radical_SAM"/>
    <property type="match status" value="1"/>
</dbReference>
<dbReference type="Pfam" id="PF18978">
    <property type="entry name" value="DUF5714"/>
    <property type="match status" value="1"/>
</dbReference>
<keyword evidence="3" id="KW-0479">Metal-binding</keyword>